<evidence type="ECO:0000256" key="7">
    <source>
        <dbReference type="ARBA" id="ARBA00023033"/>
    </source>
</evidence>
<dbReference type="PRINTS" id="PR00385">
    <property type="entry name" value="P450"/>
</dbReference>
<evidence type="ECO:0000256" key="9">
    <source>
        <dbReference type="RuleBase" id="RU000461"/>
    </source>
</evidence>
<dbReference type="EMBL" id="ML769429">
    <property type="protein sequence ID" value="KAE9403006.1"/>
    <property type="molecule type" value="Genomic_DNA"/>
</dbReference>
<gene>
    <name evidence="11" type="ORF">BT96DRAFT_917802</name>
</gene>
<dbReference type="InterPro" id="IPR002401">
    <property type="entry name" value="Cyt_P450_E_grp-I"/>
</dbReference>
<dbReference type="OrthoDB" id="1470350at2759"/>
<evidence type="ECO:0000256" key="1">
    <source>
        <dbReference type="ARBA" id="ARBA00001971"/>
    </source>
</evidence>
<evidence type="ECO:0000256" key="4">
    <source>
        <dbReference type="ARBA" id="ARBA00022723"/>
    </source>
</evidence>
<comment type="cofactor">
    <cofactor evidence="1 8">
        <name>heme</name>
        <dbReference type="ChEBI" id="CHEBI:30413"/>
    </cofactor>
</comment>
<evidence type="ECO:0000256" key="2">
    <source>
        <dbReference type="ARBA" id="ARBA00010617"/>
    </source>
</evidence>
<keyword evidence="6 8" id="KW-0408">Iron</keyword>
<evidence type="ECO:0000256" key="5">
    <source>
        <dbReference type="ARBA" id="ARBA00023002"/>
    </source>
</evidence>
<name>A0A6A4HXP9_9AGAR</name>
<keyword evidence="5 9" id="KW-0560">Oxidoreductase</keyword>
<evidence type="ECO:0000256" key="8">
    <source>
        <dbReference type="PIRSR" id="PIRSR602401-1"/>
    </source>
</evidence>
<sequence length="611" mass="69345">MNIPPGISFLIKRLPQLLSPPAVAFLLIYLYRNSYLDNYGLGSARADHELSTLFIAIVYVLSFPAALTISVAYSAIANRIAAARMGAVMLPTPPFMDDPTPGGLLSLYRAIKGFKGGYPADGLEKRLNTIGPTFNMRVLFTDRVITFEPSHIKAILATQFEDFDKGQDTVSTLKSLLGSGVFAVDGELWKFHRSITRPFFTKDRITHFDIFDRHADVAIGKMKERFKEGYAVDFQDVVSRFTLDSATEFLFGHDIGTLSDPLPHPFFHASLSNDAGSPETQTFSARFSHAFNDAQASTAFRTRFGEMWPLIEFWKDKTKEKITPVHEFLEPIIKEGVRRVQASKARAREGEKEEETEIVLDHLVNYIQDPILLRDEILNLAVAGRDTTASLLTLTIYMLSQHPEILRRLREEILSTIGPSRRPTYDDMRDMKYLRAVLNETLRLYPVVPFNMRKSNKNTTLPPINPGDKPIFVPAGTRCIYSVFVMHRREDLWGPDALTFDPDRFLDHRLHKYLTPNPFIFLPFNAGPRICLGQQFAYNESSFFLVRLLQHFSTIELSEESQPPTSRPPKSWQEEGGIKATEKIMLRSHLTMYVAEGLWLKMGEAPAVEDI</sequence>
<dbReference type="CDD" id="cd11063">
    <property type="entry name" value="CYP52"/>
    <property type="match status" value="1"/>
</dbReference>
<keyword evidence="12" id="KW-1185">Reference proteome</keyword>
<dbReference type="InterPro" id="IPR047146">
    <property type="entry name" value="Cyt_P450_E_CYP52_fungi"/>
</dbReference>
<evidence type="ECO:0000313" key="11">
    <source>
        <dbReference type="EMBL" id="KAE9403006.1"/>
    </source>
</evidence>
<dbReference type="InterPro" id="IPR001128">
    <property type="entry name" value="Cyt_P450"/>
</dbReference>
<keyword evidence="10" id="KW-0472">Membrane</keyword>
<dbReference type="Pfam" id="PF00067">
    <property type="entry name" value="p450"/>
    <property type="match status" value="1"/>
</dbReference>
<proteinExistence type="inferred from homology"/>
<keyword evidence="7 9" id="KW-0503">Monooxygenase</keyword>
<comment type="similarity">
    <text evidence="2 9">Belongs to the cytochrome P450 family.</text>
</comment>
<keyword evidence="10" id="KW-1133">Transmembrane helix</keyword>
<dbReference type="SUPFAM" id="SSF48264">
    <property type="entry name" value="Cytochrome P450"/>
    <property type="match status" value="1"/>
</dbReference>
<evidence type="ECO:0000256" key="10">
    <source>
        <dbReference type="SAM" id="Phobius"/>
    </source>
</evidence>
<dbReference type="PROSITE" id="PS00086">
    <property type="entry name" value="CYTOCHROME_P450"/>
    <property type="match status" value="1"/>
</dbReference>
<feature type="binding site" description="axial binding residue" evidence="8">
    <location>
        <position position="531"/>
    </location>
    <ligand>
        <name>heme</name>
        <dbReference type="ChEBI" id="CHEBI:30413"/>
    </ligand>
    <ligandPart>
        <name>Fe</name>
        <dbReference type="ChEBI" id="CHEBI:18248"/>
    </ligandPart>
</feature>
<dbReference type="GO" id="GO:0004497">
    <property type="term" value="F:monooxygenase activity"/>
    <property type="evidence" value="ECO:0007669"/>
    <property type="project" value="UniProtKB-KW"/>
</dbReference>
<evidence type="ECO:0000313" key="12">
    <source>
        <dbReference type="Proteomes" id="UP000799118"/>
    </source>
</evidence>
<keyword evidence="4 8" id="KW-0479">Metal-binding</keyword>
<dbReference type="PANTHER" id="PTHR24287">
    <property type="entry name" value="P450, PUTATIVE (EUROFUNG)-RELATED"/>
    <property type="match status" value="1"/>
</dbReference>
<organism evidence="11 12">
    <name type="scientific">Gymnopus androsaceus JB14</name>
    <dbReference type="NCBI Taxonomy" id="1447944"/>
    <lineage>
        <taxon>Eukaryota</taxon>
        <taxon>Fungi</taxon>
        <taxon>Dikarya</taxon>
        <taxon>Basidiomycota</taxon>
        <taxon>Agaricomycotina</taxon>
        <taxon>Agaricomycetes</taxon>
        <taxon>Agaricomycetidae</taxon>
        <taxon>Agaricales</taxon>
        <taxon>Marasmiineae</taxon>
        <taxon>Omphalotaceae</taxon>
        <taxon>Gymnopus</taxon>
    </lineage>
</organism>
<accession>A0A6A4HXP9</accession>
<dbReference type="InterPro" id="IPR036396">
    <property type="entry name" value="Cyt_P450_sf"/>
</dbReference>
<dbReference type="GO" id="GO:0016705">
    <property type="term" value="F:oxidoreductase activity, acting on paired donors, with incorporation or reduction of molecular oxygen"/>
    <property type="evidence" value="ECO:0007669"/>
    <property type="project" value="InterPro"/>
</dbReference>
<dbReference type="PANTHER" id="PTHR24287:SF1">
    <property type="entry name" value="P450, PUTATIVE (EUROFUNG)-RELATED"/>
    <property type="match status" value="1"/>
</dbReference>
<evidence type="ECO:0000256" key="6">
    <source>
        <dbReference type="ARBA" id="ARBA00023004"/>
    </source>
</evidence>
<keyword evidence="10" id="KW-0812">Transmembrane</keyword>
<dbReference type="Gene3D" id="1.10.630.10">
    <property type="entry name" value="Cytochrome P450"/>
    <property type="match status" value="1"/>
</dbReference>
<dbReference type="GO" id="GO:0020037">
    <property type="term" value="F:heme binding"/>
    <property type="evidence" value="ECO:0007669"/>
    <property type="project" value="InterPro"/>
</dbReference>
<dbReference type="GO" id="GO:0005506">
    <property type="term" value="F:iron ion binding"/>
    <property type="evidence" value="ECO:0007669"/>
    <property type="project" value="InterPro"/>
</dbReference>
<protein>
    <submittedName>
        <fullName evidence="11">Cytochrome P450</fullName>
    </submittedName>
</protein>
<feature type="transmembrane region" description="Helical" evidence="10">
    <location>
        <begin position="14"/>
        <end position="31"/>
    </location>
</feature>
<keyword evidence="3 8" id="KW-0349">Heme</keyword>
<reference evidence="11" key="1">
    <citation type="journal article" date="2019" name="Environ. Microbiol.">
        <title>Fungal ecological strategies reflected in gene transcription - a case study of two litter decomposers.</title>
        <authorList>
            <person name="Barbi F."/>
            <person name="Kohler A."/>
            <person name="Barry K."/>
            <person name="Baskaran P."/>
            <person name="Daum C."/>
            <person name="Fauchery L."/>
            <person name="Ihrmark K."/>
            <person name="Kuo A."/>
            <person name="LaButti K."/>
            <person name="Lipzen A."/>
            <person name="Morin E."/>
            <person name="Grigoriev I.V."/>
            <person name="Henrissat B."/>
            <person name="Lindahl B."/>
            <person name="Martin F."/>
        </authorList>
    </citation>
    <scope>NUCLEOTIDE SEQUENCE</scope>
    <source>
        <strain evidence="11">JB14</strain>
    </source>
</reference>
<dbReference type="InterPro" id="IPR017972">
    <property type="entry name" value="Cyt_P450_CS"/>
</dbReference>
<dbReference type="PRINTS" id="PR00463">
    <property type="entry name" value="EP450I"/>
</dbReference>
<evidence type="ECO:0000256" key="3">
    <source>
        <dbReference type="ARBA" id="ARBA00022617"/>
    </source>
</evidence>
<dbReference type="AlphaFoldDB" id="A0A6A4HXP9"/>
<dbReference type="Proteomes" id="UP000799118">
    <property type="component" value="Unassembled WGS sequence"/>
</dbReference>
<feature type="transmembrane region" description="Helical" evidence="10">
    <location>
        <begin position="52"/>
        <end position="76"/>
    </location>
</feature>